<dbReference type="Pfam" id="PF00005">
    <property type="entry name" value="ABC_tran"/>
    <property type="match status" value="1"/>
</dbReference>
<keyword evidence="1" id="KW-0813">Transport</keyword>
<dbReference type="RefSeq" id="WP_147000290.1">
    <property type="nucleotide sequence ID" value="NZ_CP042374.1"/>
</dbReference>
<proteinExistence type="predicted"/>
<dbReference type="SUPFAM" id="SSF52540">
    <property type="entry name" value="P-loop containing nucleoside triphosphate hydrolases"/>
    <property type="match status" value="1"/>
</dbReference>
<dbReference type="PANTHER" id="PTHR42939:SF5">
    <property type="entry name" value="ABC-TYPE TRANSPORTER ATP-BINDING PROTEIN ECSA"/>
    <property type="match status" value="1"/>
</dbReference>
<evidence type="ECO:0000256" key="2">
    <source>
        <dbReference type="ARBA" id="ARBA00022741"/>
    </source>
</evidence>
<dbReference type="SMART" id="SM00382">
    <property type="entry name" value="AAA"/>
    <property type="match status" value="1"/>
</dbReference>
<dbReference type="EMBL" id="CP042374">
    <property type="protein sequence ID" value="QEA32893.1"/>
    <property type="molecule type" value="Genomic_DNA"/>
</dbReference>
<dbReference type="InterPro" id="IPR003593">
    <property type="entry name" value="AAA+_ATPase"/>
</dbReference>
<dbReference type="InterPro" id="IPR003439">
    <property type="entry name" value="ABC_transporter-like_ATP-bd"/>
</dbReference>
<name>A0AAE6IJ67_LEUCA</name>
<evidence type="ECO:0000313" key="5">
    <source>
        <dbReference type="EMBL" id="QEA32893.1"/>
    </source>
</evidence>
<evidence type="ECO:0000256" key="1">
    <source>
        <dbReference type="ARBA" id="ARBA00022448"/>
    </source>
</evidence>
<dbReference type="InterPro" id="IPR051782">
    <property type="entry name" value="ABC_Transporter_VariousFunc"/>
</dbReference>
<protein>
    <submittedName>
        <fullName evidence="5">ABC transporter ATP-binding protein</fullName>
    </submittedName>
</protein>
<evidence type="ECO:0000256" key="3">
    <source>
        <dbReference type="ARBA" id="ARBA00022840"/>
    </source>
</evidence>
<dbReference type="PANTHER" id="PTHR42939">
    <property type="entry name" value="ABC TRANSPORTER ATP-BINDING PROTEIN ALBC-RELATED"/>
    <property type="match status" value="1"/>
</dbReference>
<dbReference type="InterPro" id="IPR017871">
    <property type="entry name" value="ABC_transporter-like_CS"/>
</dbReference>
<sequence length="247" mass="27358">MGLKIKNLSGGYAGNRILKNVSFNVDNGKIVALIGLNGAGKSTTMNHIIGELQPTSGTIVLNGTNIVQEPTAFKSKIAYIPEQPILYDELTLAEHLHLMLAAHGLDDDETWENVLSLLRRFRLEDKLHWLPIHFSKGMRQKVMLVSAFMLQAPLLIVDEPFLGLDTLAQRDVVELMRQQANQGDSVLMTTHLLSSATAFVDEFVVLRDGEVQFIGTPTLLADSYQLPLAKLDDLFDMMQKESADGVE</sequence>
<dbReference type="PROSITE" id="PS50893">
    <property type="entry name" value="ABC_TRANSPORTER_2"/>
    <property type="match status" value="1"/>
</dbReference>
<organism evidence="5 6">
    <name type="scientific">Leuconostoc carnosum</name>
    <dbReference type="NCBI Taxonomy" id="1252"/>
    <lineage>
        <taxon>Bacteria</taxon>
        <taxon>Bacillati</taxon>
        <taxon>Bacillota</taxon>
        <taxon>Bacilli</taxon>
        <taxon>Lactobacillales</taxon>
        <taxon>Lactobacillaceae</taxon>
        <taxon>Leuconostoc</taxon>
    </lineage>
</organism>
<dbReference type="PROSITE" id="PS00211">
    <property type="entry name" value="ABC_TRANSPORTER_1"/>
    <property type="match status" value="1"/>
</dbReference>
<evidence type="ECO:0000259" key="4">
    <source>
        <dbReference type="PROSITE" id="PS50893"/>
    </source>
</evidence>
<feature type="domain" description="ABC transporter" evidence="4">
    <location>
        <begin position="3"/>
        <end position="233"/>
    </location>
</feature>
<dbReference type="AlphaFoldDB" id="A0AAE6IJ67"/>
<dbReference type="CDD" id="cd03230">
    <property type="entry name" value="ABC_DR_subfamily_A"/>
    <property type="match status" value="1"/>
</dbReference>
<reference evidence="5 6" key="1">
    <citation type="submission" date="2019-06" db="EMBL/GenBank/DDBJ databases">
        <title>Genome analyses of bacteria isolated from kimchi.</title>
        <authorList>
            <person name="Lee S."/>
            <person name="Ahn S."/>
            <person name="Roh S."/>
        </authorList>
    </citation>
    <scope>NUCLEOTIDE SEQUENCE [LARGE SCALE GENOMIC DNA]</scope>
    <source>
        <strain evidence="5 6">CBA3620</strain>
    </source>
</reference>
<dbReference type="Proteomes" id="UP000321332">
    <property type="component" value="Chromosome"/>
</dbReference>
<dbReference type="InterPro" id="IPR027417">
    <property type="entry name" value="P-loop_NTPase"/>
</dbReference>
<dbReference type="GeneID" id="61186387"/>
<accession>A0AAE6IJ67</accession>
<dbReference type="GO" id="GO:0005524">
    <property type="term" value="F:ATP binding"/>
    <property type="evidence" value="ECO:0007669"/>
    <property type="project" value="UniProtKB-KW"/>
</dbReference>
<dbReference type="Gene3D" id="3.40.50.300">
    <property type="entry name" value="P-loop containing nucleotide triphosphate hydrolases"/>
    <property type="match status" value="1"/>
</dbReference>
<gene>
    <name evidence="5" type="ORF">FGL89_01445</name>
</gene>
<keyword evidence="3 5" id="KW-0067">ATP-binding</keyword>
<keyword evidence="2" id="KW-0547">Nucleotide-binding</keyword>
<evidence type="ECO:0000313" key="6">
    <source>
        <dbReference type="Proteomes" id="UP000321332"/>
    </source>
</evidence>
<dbReference type="GO" id="GO:0016887">
    <property type="term" value="F:ATP hydrolysis activity"/>
    <property type="evidence" value="ECO:0007669"/>
    <property type="project" value="InterPro"/>
</dbReference>